<accession>A0AAF0YA30</accession>
<dbReference type="RefSeq" id="XP_062628734.1">
    <property type="nucleotide sequence ID" value="XM_062772750.1"/>
</dbReference>
<evidence type="ECO:0000256" key="1">
    <source>
        <dbReference type="SAM" id="MobiDB-lite"/>
    </source>
</evidence>
<dbReference type="EMBL" id="CP086717">
    <property type="protein sequence ID" value="WOO82702.1"/>
    <property type="molecule type" value="Genomic_DNA"/>
</dbReference>
<dbReference type="Proteomes" id="UP000827549">
    <property type="component" value="Chromosome 4"/>
</dbReference>
<evidence type="ECO:0000313" key="2">
    <source>
        <dbReference type="EMBL" id="WOO82702.1"/>
    </source>
</evidence>
<organism evidence="2 3">
    <name type="scientific">Vanrija pseudolonga</name>
    <dbReference type="NCBI Taxonomy" id="143232"/>
    <lineage>
        <taxon>Eukaryota</taxon>
        <taxon>Fungi</taxon>
        <taxon>Dikarya</taxon>
        <taxon>Basidiomycota</taxon>
        <taxon>Agaricomycotina</taxon>
        <taxon>Tremellomycetes</taxon>
        <taxon>Trichosporonales</taxon>
        <taxon>Trichosporonaceae</taxon>
        <taxon>Vanrija</taxon>
    </lineage>
</organism>
<gene>
    <name evidence="2" type="ORF">LOC62_04G006186</name>
</gene>
<name>A0AAF0YA30_9TREE</name>
<protein>
    <submittedName>
        <fullName evidence="2">Uncharacterized protein</fullName>
    </submittedName>
</protein>
<dbReference type="AlphaFoldDB" id="A0AAF0YA30"/>
<sequence length="266" mass="28725">MRLNRRKLYGNYRAAPKLAEDHLQSLGEKPPVSRIEEVKVPSNAISPVNPPPHVLFRCRLTVGTSTGRIKSFAVESPLRSSAILAYQHAAYYLCVRFGIDSNLKLPVSPPKPKAGKKKKARWTAAQRAARKAEKAVTAPPPEVPPEAALEDQATRGDNTDEMPIEDEDYAYSGREGAVFMDPDGAEFTGLWGGALSDVDDDGTQYPIRTSSPLYFPPNADRDAYMIALVRNRVAAWEDLGGSAGFGAAADDTGVGAAREDAVGEQA</sequence>
<keyword evidence="3" id="KW-1185">Reference proteome</keyword>
<feature type="region of interest" description="Disordered" evidence="1">
    <location>
        <begin position="247"/>
        <end position="266"/>
    </location>
</feature>
<proteinExistence type="predicted"/>
<feature type="compositionally biased region" description="Low complexity" evidence="1">
    <location>
        <begin position="247"/>
        <end position="256"/>
    </location>
</feature>
<reference evidence="2" key="1">
    <citation type="submission" date="2023-10" db="EMBL/GenBank/DDBJ databases">
        <authorList>
            <person name="Noh H."/>
        </authorList>
    </citation>
    <scope>NUCLEOTIDE SEQUENCE</scope>
    <source>
        <strain evidence="2">DUCC4014</strain>
    </source>
</reference>
<dbReference type="GeneID" id="87809412"/>
<feature type="region of interest" description="Disordered" evidence="1">
    <location>
        <begin position="128"/>
        <end position="164"/>
    </location>
</feature>
<feature type="compositionally biased region" description="Basic and acidic residues" evidence="1">
    <location>
        <begin position="257"/>
        <end position="266"/>
    </location>
</feature>
<evidence type="ECO:0000313" key="3">
    <source>
        <dbReference type="Proteomes" id="UP000827549"/>
    </source>
</evidence>